<dbReference type="InterPro" id="IPR006913">
    <property type="entry name" value="CENP-V/GFA"/>
</dbReference>
<evidence type="ECO:0000259" key="5">
    <source>
        <dbReference type="PROSITE" id="PS51891"/>
    </source>
</evidence>
<dbReference type="Gene3D" id="3.90.1590.10">
    <property type="entry name" value="glutathione-dependent formaldehyde- activating enzyme (gfa)"/>
    <property type="match status" value="1"/>
</dbReference>
<keyword evidence="3" id="KW-0862">Zinc</keyword>
<name>A0A1P8MZV1_9RHOB</name>
<comment type="similarity">
    <text evidence="1">Belongs to the Gfa family.</text>
</comment>
<evidence type="ECO:0000256" key="3">
    <source>
        <dbReference type="ARBA" id="ARBA00022833"/>
    </source>
</evidence>
<dbReference type="SUPFAM" id="SSF51316">
    <property type="entry name" value="Mss4-like"/>
    <property type="match status" value="1"/>
</dbReference>
<evidence type="ECO:0000313" key="6">
    <source>
        <dbReference type="EMBL" id="APX13606.1"/>
    </source>
</evidence>
<dbReference type="PROSITE" id="PS51891">
    <property type="entry name" value="CENP_V_GFA"/>
    <property type="match status" value="1"/>
</dbReference>
<sequence length="135" mass="14778">MTARCYCGASRLTLDKPPHTVAYCHCEDCRRWTGAPVAAFAAFDRSDVIEQLPTAFRGALGVERWTCPTCHAPLAAAFDYIPDQIYVPVGIMDQADTLIPELHSHAGNALPWLHIDDDLPRADASARDALKTVAE</sequence>
<dbReference type="EMBL" id="CP019312">
    <property type="protein sequence ID" value="APX13606.1"/>
    <property type="molecule type" value="Genomic_DNA"/>
</dbReference>
<dbReference type="PANTHER" id="PTHR33337">
    <property type="entry name" value="GFA DOMAIN-CONTAINING PROTEIN"/>
    <property type="match status" value="1"/>
</dbReference>
<evidence type="ECO:0000256" key="4">
    <source>
        <dbReference type="ARBA" id="ARBA00023239"/>
    </source>
</evidence>
<dbReference type="AlphaFoldDB" id="A0A1P8MZV1"/>
<reference evidence="6 7" key="1">
    <citation type="submission" date="2017-01" db="EMBL/GenBank/DDBJ databases">
        <title>Complete genome of Tateyamaria omphalii DOK1-4 isolated from seawater in Dokdo.</title>
        <authorList>
            <person name="Kim J.H."/>
            <person name="Chi W.-J."/>
        </authorList>
    </citation>
    <scope>NUCLEOTIDE SEQUENCE [LARGE SCALE GENOMIC DNA]</scope>
    <source>
        <strain evidence="6 7">DOK1-4</strain>
    </source>
</reference>
<dbReference type="PANTHER" id="PTHR33337:SF40">
    <property type="entry name" value="CENP-V_GFA DOMAIN-CONTAINING PROTEIN-RELATED"/>
    <property type="match status" value="1"/>
</dbReference>
<evidence type="ECO:0000256" key="2">
    <source>
        <dbReference type="ARBA" id="ARBA00022723"/>
    </source>
</evidence>
<keyword evidence="2" id="KW-0479">Metal-binding</keyword>
<accession>A0A1P8MZV1</accession>
<dbReference type="KEGG" id="tom:BWR18_01190"/>
<keyword evidence="7" id="KW-1185">Reference proteome</keyword>
<dbReference type="GO" id="GO:0016846">
    <property type="term" value="F:carbon-sulfur lyase activity"/>
    <property type="evidence" value="ECO:0007669"/>
    <property type="project" value="InterPro"/>
</dbReference>
<gene>
    <name evidence="6" type="ORF">BWR18_01190</name>
</gene>
<dbReference type="STRING" id="299262.BWR18_01190"/>
<dbReference type="Pfam" id="PF04828">
    <property type="entry name" value="GFA"/>
    <property type="match status" value="1"/>
</dbReference>
<keyword evidence="4" id="KW-0456">Lyase</keyword>
<proteinExistence type="inferred from homology"/>
<evidence type="ECO:0000256" key="1">
    <source>
        <dbReference type="ARBA" id="ARBA00005495"/>
    </source>
</evidence>
<dbReference type="InterPro" id="IPR011057">
    <property type="entry name" value="Mss4-like_sf"/>
</dbReference>
<protein>
    <submittedName>
        <fullName evidence="6">Aldehyde-activating protein</fullName>
    </submittedName>
</protein>
<feature type="domain" description="CENP-V/GFA" evidence="5">
    <location>
        <begin position="1"/>
        <end position="113"/>
    </location>
</feature>
<dbReference type="Proteomes" id="UP000186336">
    <property type="component" value="Chromosome"/>
</dbReference>
<dbReference type="GO" id="GO:0046872">
    <property type="term" value="F:metal ion binding"/>
    <property type="evidence" value="ECO:0007669"/>
    <property type="project" value="UniProtKB-KW"/>
</dbReference>
<evidence type="ECO:0000313" key="7">
    <source>
        <dbReference type="Proteomes" id="UP000186336"/>
    </source>
</evidence>
<organism evidence="6 7">
    <name type="scientific">Tateyamaria omphalii</name>
    <dbReference type="NCBI Taxonomy" id="299262"/>
    <lineage>
        <taxon>Bacteria</taxon>
        <taxon>Pseudomonadati</taxon>
        <taxon>Pseudomonadota</taxon>
        <taxon>Alphaproteobacteria</taxon>
        <taxon>Rhodobacterales</taxon>
        <taxon>Roseobacteraceae</taxon>
        <taxon>Tateyamaria</taxon>
    </lineage>
</organism>